<proteinExistence type="predicted"/>
<dbReference type="PROSITE" id="PS50198">
    <property type="entry name" value="PPIC_PPIASE_2"/>
    <property type="match status" value="1"/>
</dbReference>
<dbReference type="InterPro" id="IPR050245">
    <property type="entry name" value="PrsA_foldase"/>
</dbReference>
<accession>A0A8E6B9J5</accession>
<evidence type="ECO:0000256" key="2">
    <source>
        <dbReference type="SAM" id="Coils"/>
    </source>
</evidence>
<dbReference type="Proteomes" id="UP000676194">
    <property type="component" value="Chromosome"/>
</dbReference>
<dbReference type="InterPro" id="IPR027304">
    <property type="entry name" value="Trigger_fact/SurA_dom_sf"/>
</dbReference>
<dbReference type="Gene3D" id="1.10.4030.10">
    <property type="entry name" value="Porin chaperone SurA, peptide-binding domain"/>
    <property type="match status" value="1"/>
</dbReference>
<dbReference type="InterPro" id="IPR000297">
    <property type="entry name" value="PPIase_PpiC"/>
</dbReference>
<name>A0A8E6B9J5_9BACT</name>
<dbReference type="RefSeq" id="WP_213497775.1">
    <property type="nucleotide sequence ID" value="NZ_CP074694.1"/>
</dbReference>
<evidence type="ECO:0000256" key="3">
    <source>
        <dbReference type="SAM" id="SignalP"/>
    </source>
</evidence>
<feature type="chain" id="PRO_5034036982" evidence="3">
    <location>
        <begin position="24"/>
        <end position="351"/>
    </location>
</feature>
<dbReference type="Gene3D" id="3.10.50.40">
    <property type="match status" value="1"/>
</dbReference>
<evidence type="ECO:0000259" key="4">
    <source>
        <dbReference type="PROSITE" id="PS50198"/>
    </source>
</evidence>
<gene>
    <name evidence="5" type="ORF">KIH39_02905</name>
</gene>
<feature type="coiled-coil region" evidence="2">
    <location>
        <begin position="109"/>
        <end position="136"/>
    </location>
</feature>
<dbReference type="GO" id="GO:0003755">
    <property type="term" value="F:peptidyl-prolyl cis-trans isomerase activity"/>
    <property type="evidence" value="ECO:0007669"/>
    <property type="project" value="UniProtKB-KW"/>
</dbReference>
<reference evidence="5" key="1">
    <citation type="submission" date="2021-05" db="EMBL/GenBank/DDBJ databases">
        <title>Complete genome sequence of the cellulolytic planctomycete Telmatocola sphagniphila SP2T and characterization of the first cellulase from planctomycetes.</title>
        <authorList>
            <person name="Rakitin A.L."/>
            <person name="Beletsky A.V."/>
            <person name="Naumoff D.G."/>
            <person name="Kulichevskaya I.S."/>
            <person name="Mardanov A.V."/>
            <person name="Ravin N.V."/>
            <person name="Dedysh S.N."/>
        </authorList>
    </citation>
    <scope>NUCLEOTIDE SEQUENCE</scope>
    <source>
        <strain evidence="5">SP2T</strain>
    </source>
</reference>
<dbReference type="AlphaFoldDB" id="A0A8E6B9J5"/>
<keyword evidence="1" id="KW-0697">Rotamase</keyword>
<evidence type="ECO:0000313" key="5">
    <source>
        <dbReference type="EMBL" id="QVL32885.1"/>
    </source>
</evidence>
<keyword evidence="1 5" id="KW-0413">Isomerase</keyword>
<organism evidence="5 6">
    <name type="scientific">Telmatocola sphagniphila</name>
    <dbReference type="NCBI Taxonomy" id="1123043"/>
    <lineage>
        <taxon>Bacteria</taxon>
        <taxon>Pseudomonadati</taxon>
        <taxon>Planctomycetota</taxon>
        <taxon>Planctomycetia</taxon>
        <taxon>Gemmatales</taxon>
        <taxon>Gemmataceae</taxon>
    </lineage>
</organism>
<keyword evidence="6" id="KW-1185">Reference proteome</keyword>
<sequence length="351" mass="38341">MKIIGKPVVLALSLVWSAGVVNAQGPAGGSPNGGIAIPAVGGAEVATPRPTGVAARVNNQNIPEVAVARALKAVPVEDRAKARPEIIQFLIDNALIDQYLGALKISVDAFEVEKKLAEFKAEATSHKQEYAKVLENLMLTEEELKEHIVGQTRFDKFVAQQATPEVLQQMFKANIDVFDGTLVRARHILVTPKDDSAKSKQEAEVRARQIKVALTKAVNEAMVKLPADTTKEAREQYRLKFTEDAFKQLAQSYSDCPSKSEGGDLNWFPRAGSMVEPFAKAAYALPAGTVSDIVPTQFGYHLILVTQRKQGAPTEFEKVKDAVRMYYEGKLREAITAKMRATAKIEVTPGR</sequence>
<protein>
    <submittedName>
        <fullName evidence="5">Peptidylprolyl isomerase</fullName>
        <ecNumber evidence="5">5.2.1.8</ecNumber>
    </submittedName>
</protein>
<dbReference type="InterPro" id="IPR046357">
    <property type="entry name" value="PPIase_dom_sf"/>
</dbReference>
<feature type="domain" description="PpiC" evidence="4">
    <location>
        <begin position="180"/>
        <end position="307"/>
    </location>
</feature>
<evidence type="ECO:0000313" key="6">
    <source>
        <dbReference type="Proteomes" id="UP000676194"/>
    </source>
</evidence>
<evidence type="ECO:0000256" key="1">
    <source>
        <dbReference type="PROSITE-ProRule" id="PRU00278"/>
    </source>
</evidence>
<dbReference type="PANTHER" id="PTHR47245:SF2">
    <property type="entry name" value="PEPTIDYL-PROLYL CIS-TRANS ISOMERASE HP_0175-RELATED"/>
    <property type="match status" value="1"/>
</dbReference>
<feature type="signal peptide" evidence="3">
    <location>
        <begin position="1"/>
        <end position="23"/>
    </location>
</feature>
<dbReference type="PANTHER" id="PTHR47245">
    <property type="entry name" value="PEPTIDYLPROLYL ISOMERASE"/>
    <property type="match status" value="1"/>
</dbReference>
<dbReference type="EMBL" id="CP074694">
    <property type="protein sequence ID" value="QVL32885.1"/>
    <property type="molecule type" value="Genomic_DNA"/>
</dbReference>
<keyword evidence="3" id="KW-0732">Signal</keyword>
<keyword evidence="2" id="KW-0175">Coiled coil</keyword>
<dbReference type="SUPFAM" id="SSF109998">
    <property type="entry name" value="Triger factor/SurA peptide-binding domain-like"/>
    <property type="match status" value="1"/>
</dbReference>
<dbReference type="EC" id="5.2.1.8" evidence="5"/>
<dbReference type="SUPFAM" id="SSF54534">
    <property type="entry name" value="FKBP-like"/>
    <property type="match status" value="1"/>
</dbReference>
<dbReference type="KEGG" id="tsph:KIH39_02905"/>
<dbReference type="Pfam" id="PF00639">
    <property type="entry name" value="Rotamase"/>
    <property type="match status" value="1"/>
</dbReference>